<name>A0A225MD89_9BURK</name>
<comment type="caution">
    <text evidence="19">The sequence shown here is derived from an EMBL/GenBank/DDBJ whole genome shotgun (WGS) entry which is preliminary data.</text>
</comment>
<dbReference type="GO" id="GO:0009279">
    <property type="term" value="C:cell outer membrane"/>
    <property type="evidence" value="ECO:0007669"/>
    <property type="project" value="UniProtKB-SubCell"/>
</dbReference>
<dbReference type="InterPro" id="IPR010105">
    <property type="entry name" value="TonB_sidphr_rcpt"/>
</dbReference>
<proteinExistence type="inferred from homology"/>
<keyword evidence="5" id="KW-0410">Iron transport</keyword>
<evidence type="ECO:0000256" key="7">
    <source>
        <dbReference type="ARBA" id="ARBA00022729"/>
    </source>
</evidence>
<comment type="similarity">
    <text evidence="2 14 15">Belongs to the TonB-dependent receptor family.</text>
</comment>
<dbReference type="OrthoDB" id="9790771at2"/>
<feature type="domain" description="TonB-dependent receptor-like beta-barrel" evidence="17">
    <location>
        <begin position="268"/>
        <end position="727"/>
    </location>
</feature>
<evidence type="ECO:0000256" key="5">
    <source>
        <dbReference type="ARBA" id="ARBA00022496"/>
    </source>
</evidence>
<dbReference type="AlphaFoldDB" id="A0A225MD89"/>
<keyword evidence="4 14" id="KW-1134">Transmembrane beta strand</keyword>
<evidence type="ECO:0000256" key="4">
    <source>
        <dbReference type="ARBA" id="ARBA00022452"/>
    </source>
</evidence>
<dbReference type="EMBL" id="NJIH01000007">
    <property type="protein sequence ID" value="OWT59216.1"/>
    <property type="molecule type" value="Genomic_DNA"/>
</dbReference>
<organism evidence="19 20">
    <name type="scientific">Candidimonas nitroreducens</name>
    <dbReference type="NCBI Taxonomy" id="683354"/>
    <lineage>
        <taxon>Bacteria</taxon>
        <taxon>Pseudomonadati</taxon>
        <taxon>Pseudomonadota</taxon>
        <taxon>Betaproteobacteria</taxon>
        <taxon>Burkholderiales</taxon>
        <taxon>Alcaligenaceae</taxon>
        <taxon>Candidimonas</taxon>
    </lineage>
</organism>
<keyword evidence="7 16" id="KW-0732">Signal</keyword>
<evidence type="ECO:0000256" key="10">
    <source>
        <dbReference type="ARBA" id="ARBA00023077"/>
    </source>
</evidence>
<keyword evidence="13 14" id="KW-0998">Cell outer membrane</keyword>
<protein>
    <submittedName>
        <fullName evidence="19">TonB-dependent siderophore receptor</fullName>
    </submittedName>
</protein>
<dbReference type="GO" id="GO:0038023">
    <property type="term" value="F:signaling receptor activity"/>
    <property type="evidence" value="ECO:0007669"/>
    <property type="project" value="InterPro"/>
</dbReference>
<evidence type="ECO:0000256" key="13">
    <source>
        <dbReference type="ARBA" id="ARBA00023237"/>
    </source>
</evidence>
<dbReference type="PANTHER" id="PTHR32552:SF89">
    <property type="entry name" value="CATECHOLATE SIDEROPHORE RECEPTOR FIU"/>
    <property type="match status" value="1"/>
</dbReference>
<evidence type="ECO:0000313" key="19">
    <source>
        <dbReference type="EMBL" id="OWT59216.1"/>
    </source>
</evidence>
<accession>A0A225MD89</accession>
<gene>
    <name evidence="19" type="ORF">CEY11_13625</name>
</gene>
<feature type="domain" description="TonB-dependent receptor plug" evidence="18">
    <location>
        <begin position="75"/>
        <end position="173"/>
    </location>
</feature>
<evidence type="ECO:0000256" key="6">
    <source>
        <dbReference type="ARBA" id="ARBA00022692"/>
    </source>
</evidence>
<evidence type="ECO:0000256" key="9">
    <source>
        <dbReference type="ARBA" id="ARBA00023065"/>
    </source>
</evidence>
<reference evidence="20" key="1">
    <citation type="submission" date="2017-06" db="EMBL/GenBank/DDBJ databases">
        <title>Herbaspirillum phytohormonus sp. nov., isolated from the root nodule of Robinia pseudoacacia in lead-zinc mine.</title>
        <authorList>
            <person name="Fan M."/>
            <person name="Lin Y."/>
        </authorList>
    </citation>
    <scope>NUCLEOTIDE SEQUENCE [LARGE SCALE GENOMIC DNA]</scope>
    <source>
        <strain evidence="20">SC-089</strain>
    </source>
</reference>
<feature type="signal peptide" evidence="16">
    <location>
        <begin position="1"/>
        <end position="37"/>
    </location>
</feature>
<dbReference type="InterPro" id="IPR000531">
    <property type="entry name" value="Beta-barrel_TonB"/>
</dbReference>
<dbReference type="PROSITE" id="PS52016">
    <property type="entry name" value="TONB_DEPENDENT_REC_3"/>
    <property type="match status" value="1"/>
</dbReference>
<dbReference type="Pfam" id="PF07715">
    <property type="entry name" value="Plug"/>
    <property type="match status" value="1"/>
</dbReference>
<evidence type="ECO:0000256" key="15">
    <source>
        <dbReference type="RuleBase" id="RU003357"/>
    </source>
</evidence>
<dbReference type="Gene3D" id="2.170.130.10">
    <property type="entry name" value="TonB-dependent receptor, plug domain"/>
    <property type="match status" value="1"/>
</dbReference>
<keyword evidence="10 15" id="KW-0798">TonB box</keyword>
<dbReference type="GO" id="GO:0015344">
    <property type="term" value="F:siderophore uptake transmembrane transporter activity"/>
    <property type="evidence" value="ECO:0007669"/>
    <property type="project" value="TreeGrafter"/>
</dbReference>
<dbReference type="FunFam" id="2.170.130.10:FF:000001">
    <property type="entry name" value="Catecholate siderophore TonB-dependent receptor"/>
    <property type="match status" value="1"/>
</dbReference>
<dbReference type="InterPro" id="IPR039426">
    <property type="entry name" value="TonB-dep_rcpt-like"/>
</dbReference>
<evidence type="ECO:0000259" key="18">
    <source>
        <dbReference type="Pfam" id="PF07715"/>
    </source>
</evidence>
<keyword evidence="11 14" id="KW-0472">Membrane</keyword>
<dbReference type="SUPFAM" id="SSF56935">
    <property type="entry name" value="Porins"/>
    <property type="match status" value="1"/>
</dbReference>
<sequence>MSDQIHPSSSLRAYGAGSLATALATPALFMTSFAAMAQSTGTDSVSQLAPVQVQGNMPQGYDVKQSASEKFTAPLLDTPKSVQVIPQEVIQDQAASSLTDVLRNSPGITFGAGEGGNPLGDRPFIRGYDAQSSTYIDGMRDIGSTSREVFNLEQVEVVKGSDGAYGGRGGAGGSINLVSKTAKSRDFTDVNLGLGTDNYYRGTIDSNWKLSDTTAFRLNAMYHDADVAGRDAVHNNRWGVAPTITFGMHTPTRVTLSYYHLQADDLPDSGIPYAYPSSKVKADGSYMGITKTGPADVDRNNFYGLSSDYRRTDSDMATVRVEHDFADNLTLRNTSRYTYSSQRYVWTQPDDSQGNVLNGKVWRRANTRDSDVTSLANQTELYGKFNTGTLKHSFNLGVEISQEKSNKDSLNVNRGSGSICNAGIGAASAYNCTSLYNPNPNDPWRNTLNGGPAGAESKAEATTKSIYAFDTLEFNKHWQAGLGLRLDDYSTEYTNTPANGSTVVRRHDTLWNYQLGLVYKPVDNGAFYVSYATSSTPANATLGEGSESQGLVPGRGGVGVNAADMAPEKNRTYEIGTKWDVLNKSVSLTAAVFRTETENARITLPDGDYAMAGKKHVDGLELGVSGAITPKWNVYGGYTYLRSKIKDDGVATDEGNRFPNTPENSFSLWSTYKVMPKLTLGAGAYYVDKQYGNAANTNYIPSYWRFDAMAGYRFNKRVAVQLNVFNIFNKTYYDKAYAAHYASIAPGRSAILNVSLSY</sequence>
<evidence type="ECO:0000256" key="1">
    <source>
        <dbReference type="ARBA" id="ARBA00004571"/>
    </source>
</evidence>
<evidence type="ECO:0000256" key="3">
    <source>
        <dbReference type="ARBA" id="ARBA00022448"/>
    </source>
</evidence>
<keyword evidence="3 14" id="KW-0813">Transport</keyword>
<evidence type="ECO:0000259" key="17">
    <source>
        <dbReference type="Pfam" id="PF00593"/>
    </source>
</evidence>
<feature type="chain" id="PRO_5012872412" evidence="16">
    <location>
        <begin position="38"/>
        <end position="758"/>
    </location>
</feature>
<evidence type="ECO:0000256" key="2">
    <source>
        <dbReference type="ARBA" id="ARBA00009810"/>
    </source>
</evidence>
<keyword evidence="12 19" id="KW-0675">Receptor</keyword>
<keyword evidence="8" id="KW-0408">Iron</keyword>
<dbReference type="CDD" id="cd01347">
    <property type="entry name" value="ligand_gated_channel"/>
    <property type="match status" value="1"/>
</dbReference>
<dbReference type="Pfam" id="PF00593">
    <property type="entry name" value="TonB_dep_Rec_b-barrel"/>
    <property type="match status" value="1"/>
</dbReference>
<evidence type="ECO:0000313" key="20">
    <source>
        <dbReference type="Proteomes" id="UP000214603"/>
    </source>
</evidence>
<keyword evidence="20" id="KW-1185">Reference proteome</keyword>
<evidence type="ECO:0000256" key="8">
    <source>
        <dbReference type="ARBA" id="ARBA00023004"/>
    </source>
</evidence>
<dbReference type="Gene3D" id="2.40.170.20">
    <property type="entry name" value="TonB-dependent receptor, beta-barrel domain"/>
    <property type="match status" value="1"/>
</dbReference>
<dbReference type="NCBIfam" id="TIGR01783">
    <property type="entry name" value="TonB-siderophor"/>
    <property type="match status" value="1"/>
</dbReference>
<dbReference type="InterPro" id="IPR037066">
    <property type="entry name" value="Plug_dom_sf"/>
</dbReference>
<keyword evidence="9" id="KW-0406">Ion transport</keyword>
<dbReference type="GO" id="GO:0015891">
    <property type="term" value="P:siderophore transport"/>
    <property type="evidence" value="ECO:0007669"/>
    <property type="project" value="InterPro"/>
</dbReference>
<dbReference type="Proteomes" id="UP000214603">
    <property type="component" value="Unassembled WGS sequence"/>
</dbReference>
<evidence type="ECO:0000256" key="16">
    <source>
        <dbReference type="SAM" id="SignalP"/>
    </source>
</evidence>
<dbReference type="InterPro" id="IPR012910">
    <property type="entry name" value="Plug_dom"/>
</dbReference>
<dbReference type="PANTHER" id="PTHR32552">
    <property type="entry name" value="FERRICHROME IRON RECEPTOR-RELATED"/>
    <property type="match status" value="1"/>
</dbReference>
<comment type="subcellular location">
    <subcellularLocation>
        <location evidence="1 14">Cell outer membrane</location>
        <topology evidence="1 14">Multi-pass membrane protein</topology>
    </subcellularLocation>
</comment>
<evidence type="ECO:0000256" key="11">
    <source>
        <dbReference type="ARBA" id="ARBA00023136"/>
    </source>
</evidence>
<evidence type="ECO:0000256" key="14">
    <source>
        <dbReference type="PROSITE-ProRule" id="PRU01360"/>
    </source>
</evidence>
<evidence type="ECO:0000256" key="12">
    <source>
        <dbReference type="ARBA" id="ARBA00023170"/>
    </source>
</evidence>
<dbReference type="InterPro" id="IPR036942">
    <property type="entry name" value="Beta-barrel_TonB_sf"/>
</dbReference>
<keyword evidence="6 14" id="KW-0812">Transmembrane</keyword>